<evidence type="ECO:0000259" key="6">
    <source>
        <dbReference type="PROSITE" id="PS51898"/>
    </source>
</evidence>
<dbReference type="Proteomes" id="UP000885750">
    <property type="component" value="Unassembled WGS sequence"/>
</dbReference>
<dbReference type="InterPro" id="IPR044068">
    <property type="entry name" value="CB"/>
</dbReference>
<dbReference type="GO" id="GO:0003677">
    <property type="term" value="F:DNA binding"/>
    <property type="evidence" value="ECO:0007669"/>
    <property type="project" value="UniProtKB-UniRule"/>
</dbReference>
<dbReference type="InterPro" id="IPR010998">
    <property type="entry name" value="Integrase_recombinase_N"/>
</dbReference>
<evidence type="ECO:0000256" key="2">
    <source>
        <dbReference type="ARBA" id="ARBA00023125"/>
    </source>
</evidence>
<dbReference type="PANTHER" id="PTHR34605:SF3">
    <property type="entry name" value="P CELL-TYPE AGGLUTINATION PROTEIN MAP4-LIKE-RELATED"/>
    <property type="match status" value="1"/>
</dbReference>
<evidence type="ECO:0000256" key="5">
    <source>
        <dbReference type="SAM" id="MobiDB-lite"/>
    </source>
</evidence>
<sequence>MNKDENSDKNSKEFMVPTLPQRSYKDQQEIDALIERTKSTLVADMAPLTHLAYEKDWQDFQLFNKKTNQQSLPALPQTILLYLQHLVDKGLKINTIRRRTAAIRYYHHDAGLDSPTDQVVCKKMMRAVTRQLGSHTEQKQAMYVDDLKKIIDSIDDTSLAGKRDKAMLLLGFSGGFRRSEVVTLDVSQLHFREEHLKVHLKRSKTDQTGKGLDKAILGHPDSPYCAVKAVKDWLAASQIKSGAVFRRVRRGQKLNLHDDKALSAVTYSSRIKHYCALIGLDASQYSGHSLRSGFVTSTAIQGKDVLQIADITKQDIRTVQHYMRKAKIFEHHAGENLWD</sequence>
<dbReference type="Gene3D" id="1.10.443.10">
    <property type="entry name" value="Intergrase catalytic core"/>
    <property type="match status" value="1"/>
</dbReference>
<dbReference type="EMBL" id="DRMS01000212">
    <property type="protein sequence ID" value="HFC92264.1"/>
    <property type="molecule type" value="Genomic_DNA"/>
</dbReference>
<evidence type="ECO:0000259" key="7">
    <source>
        <dbReference type="PROSITE" id="PS51900"/>
    </source>
</evidence>
<keyword evidence="3" id="KW-0233">DNA recombination</keyword>
<evidence type="ECO:0000256" key="3">
    <source>
        <dbReference type="ARBA" id="ARBA00023172"/>
    </source>
</evidence>
<dbReference type="Gene3D" id="1.10.150.130">
    <property type="match status" value="1"/>
</dbReference>
<dbReference type="InterPro" id="IPR052925">
    <property type="entry name" value="Phage_Integrase-like_Recomb"/>
</dbReference>
<reference evidence="8" key="1">
    <citation type="journal article" date="2020" name="mSystems">
        <title>Genome- and Community-Level Interaction Insights into Carbon Utilization and Element Cycling Functions of Hydrothermarchaeota in Hydrothermal Sediment.</title>
        <authorList>
            <person name="Zhou Z."/>
            <person name="Liu Y."/>
            <person name="Xu W."/>
            <person name="Pan J."/>
            <person name="Luo Z.H."/>
            <person name="Li M."/>
        </authorList>
    </citation>
    <scope>NUCLEOTIDE SEQUENCE [LARGE SCALE GENOMIC DNA]</scope>
    <source>
        <strain evidence="8">HyVt-493</strain>
    </source>
</reference>
<feature type="domain" description="Tyr recombinase" evidence="6">
    <location>
        <begin position="137"/>
        <end position="337"/>
    </location>
</feature>
<dbReference type="InterPro" id="IPR013762">
    <property type="entry name" value="Integrase-like_cat_sf"/>
</dbReference>
<dbReference type="GO" id="GO:0015074">
    <property type="term" value="P:DNA integration"/>
    <property type="evidence" value="ECO:0007669"/>
    <property type="project" value="UniProtKB-KW"/>
</dbReference>
<evidence type="ECO:0000256" key="1">
    <source>
        <dbReference type="ARBA" id="ARBA00022908"/>
    </source>
</evidence>
<organism evidence="8">
    <name type="scientific">Leucothrix mucor</name>
    <dbReference type="NCBI Taxonomy" id="45248"/>
    <lineage>
        <taxon>Bacteria</taxon>
        <taxon>Pseudomonadati</taxon>
        <taxon>Pseudomonadota</taxon>
        <taxon>Gammaproteobacteria</taxon>
        <taxon>Thiotrichales</taxon>
        <taxon>Thiotrichaceae</taxon>
        <taxon>Leucothrix</taxon>
    </lineage>
</organism>
<dbReference type="InterPro" id="IPR011010">
    <property type="entry name" value="DNA_brk_join_enz"/>
</dbReference>
<proteinExistence type="predicted"/>
<comment type="caution">
    <text evidence="8">The sequence shown here is derived from an EMBL/GenBank/DDBJ whole genome shotgun (WGS) entry which is preliminary data.</text>
</comment>
<keyword evidence="1" id="KW-0229">DNA integration</keyword>
<dbReference type="AlphaFoldDB" id="A0A7V2SZE6"/>
<accession>A0A7V2SZE6</accession>
<protein>
    <recommendedName>
        <fullName evidence="9">Integrase</fullName>
    </recommendedName>
</protein>
<keyword evidence="2 4" id="KW-0238">DNA-binding</keyword>
<feature type="compositionally biased region" description="Basic and acidic residues" evidence="5">
    <location>
        <begin position="1"/>
        <end position="12"/>
    </location>
</feature>
<name>A0A7V2SZE6_LEUMU</name>
<dbReference type="GO" id="GO:0006310">
    <property type="term" value="P:DNA recombination"/>
    <property type="evidence" value="ECO:0007669"/>
    <property type="project" value="UniProtKB-KW"/>
</dbReference>
<dbReference type="PANTHER" id="PTHR34605">
    <property type="entry name" value="PHAGE_INTEGRASE DOMAIN-CONTAINING PROTEIN"/>
    <property type="match status" value="1"/>
</dbReference>
<evidence type="ECO:0008006" key="9">
    <source>
        <dbReference type="Google" id="ProtNLM"/>
    </source>
</evidence>
<dbReference type="Pfam" id="PF00589">
    <property type="entry name" value="Phage_integrase"/>
    <property type="match status" value="1"/>
</dbReference>
<dbReference type="SUPFAM" id="SSF56349">
    <property type="entry name" value="DNA breaking-rejoining enzymes"/>
    <property type="match status" value="1"/>
</dbReference>
<dbReference type="InterPro" id="IPR002104">
    <property type="entry name" value="Integrase_catalytic"/>
</dbReference>
<dbReference type="PROSITE" id="PS51898">
    <property type="entry name" value="TYR_RECOMBINASE"/>
    <property type="match status" value="1"/>
</dbReference>
<gene>
    <name evidence="8" type="ORF">ENJ51_05560</name>
</gene>
<feature type="region of interest" description="Disordered" evidence="5">
    <location>
        <begin position="1"/>
        <end position="20"/>
    </location>
</feature>
<dbReference type="SUPFAM" id="SSF47823">
    <property type="entry name" value="lambda integrase-like, N-terminal domain"/>
    <property type="match status" value="1"/>
</dbReference>
<feature type="domain" description="Core-binding (CB)" evidence="7">
    <location>
        <begin position="36"/>
        <end position="111"/>
    </location>
</feature>
<evidence type="ECO:0000256" key="4">
    <source>
        <dbReference type="PROSITE-ProRule" id="PRU01248"/>
    </source>
</evidence>
<dbReference type="InterPro" id="IPR004107">
    <property type="entry name" value="Integrase_SAM-like_N"/>
</dbReference>
<dbReference type="PROSITE" id="PS51900">
    <property type="entry name" value="CB"/>
    <property type="match status" value="1"/>
</dbReference>
<evidence type="ECO:0000313" key="8">
    <source>
        <dbReference type="EMBL" id="HFC92264.1"/>
    </source>
</evidence>
<dbReference type="CDD" id="cd00799">
    <property type="entry name" value="INT_Cre_C"/>
    <property type="match status" value="1"/>
</dbReference>
<dbReference type="Pfam" id="PF02899">
    <property type="entry name" value="Phage_int_SAM_1"/>
    <property type="match status" value="1"/>
</dbReference>